<proteinExistence type="predicted"/>
<gene>
    <name evidence="2" type="ORF">C7S18_23685</name>
</gene>
<accession>A0A2P1PZM9</accession>
<dbReference type="AlphaFoldDB" id="A0A2P1PZM9"/>
<feature type="compositionally biased region" description="Basic and acidic residues" evidence="1">
    <location>
        <begin position="40"/>
        <end position="49"/>
    </location>
</feature>
<reference evidence="2 3" key="2">
    <citation type="submission" date="2018-03" db="EMBL/GenBank/DDBJ databases">
        <authorList>
            <person name="Keele B.F."/>
        </authorList>
    </citation>
    <scope>NUCLEOTIDE SEQUENCE [LARGE SCALE GENOMIC DNA]</scope>
    <source>
        <strain evidence="2 3">D13</strain>
        <plasmid evidence="3">Plasmid unnamed</plasmid>
    </source>
</reference>
<evidence type="ECO:0000313" key="2">
    <source>
        <dbReference type="EMBL" id="AVQ00302.1"/>
    </source>
</evidence>
<dbReference type="Gene3D" id="3.40.30.10">
    <property type="entry name" value="Glutaredoxin"/>
    <property type="match status" value="1"/>
</dbReference>
<dbReference type="Proteomes" id="UP000241074">
    <property type="component" value="Plasmid unnamed"/>
</dbReference>
<geneLocation type="plasmid" evidence="2">
    <name>unnamed</name>
</geneLocation>
<dbReference type="InterPro" id="IPR036249">
    <property type="entry name" value="Thioredoxin-like_sf"/>
</dbReference>
<name>A0A2P1PZM9_9GAMM</name>
<dbReference type="InterPro" id="IPR039555">
    <property type="entry name" value="TraF/TrbB"/>
</dbReference>
<organism evidence="2 3">
    <name type="scientific">Ahniella affigens</name>
    <dbReference type="NCBI Taxonomy" id="2021234"/>
    <lineage>
        <taxon>Bacteria</taxon>
        <taxon>Pseudomonadati</taxon>
        <taxon>Pseudomonadota</taxon>
        <taxon>Gammaproteobacteria</taxon>
        <taxon>Lysobacterales</taxon>
        <taxon>Rhodanobacteraceae</taxon>
        <taxon>Ahniella</taxon>
    </lineage>
</organism>
<evidence type="ECO:0000256" key="1">
    <source>
        <dbReference type="SAM" id="MobiDB-lite"/>
    </source>
</evidence>
<dbReference type="OrthoDB" id="5559625at2"/>
<dbReference type="RefSeq" id="WP_106894220.1">
    <property type="nucleotide sequence ID" value="NZ_CP027861.1"/>
</dbReference>
<feature type="region of interest" description="Disordered" evidence="1">
    <location>
        <begin position="38"/>
        <end position="61"/>
    </location>
</feature>
<dbReference type="SUPFAM" id="SSF52833">
    <property type="entry name" value="Thioredoxin-like"/>
    <property type="match status" value="1"/>
</dbReference>
<reference evidence="2 3" key="1">
    <citation type="submission" date="2018-03" db="EMBL/GenBank/DDBJ databases">
        <title>Ahniella affigens gen. nov., sp. nov., a gammaproteobacterium isolated from sandy soil near a stream.</title>
        <authorList>
            <person name="Ko Y."/>
            <person name="Kim J.-H."/>
        </authorList>
    </citation>
    <scope>NUCLEOTIDE SEQUENCE [LARGE SCALE GENOMIC DNA]</scope>
    <source>
        <strain evidence="2 3">D13</strain>
        <plasmid evidence="3">Plasmid unnamed</plasmid>
    </source>
</reference>
<protein>
    <recommendedName>
        <fullName evidence="4">Conjugal transfer protein TraF</fullName>
    </recommendedName>
</protein>
<keyword evidence="3" id="KW-1185">Reference proteome</keyword>
<dbReference type="KEGG" id="xba:C7S18_23685"/>
<dbReference type="EMBL" id="CP027861">
    <property type="protein sequence ID" value="AVQ00302.1"/>
    <property type="molecule type" value="Genomic_DNA"/>
</dbReference>
<evidence type="ECO:0008006" key="4">
    <source>
        <dbReference type="Google" id="ProtNLM"/>
    </source>
</evidence>
<sequence>MRAVHVIIFSIAVLCLSAVGHAREPLHERGWFYYEPIPEPEQKPKHEPPPKTPAEADSEPVAPLSSAWLRENLPKYLDRAVDNPTLENVRRYRYLERLAMDRSSAYSDTSARLTMLDPVLDEQSVSPLTALAKATRTRELAAERGAVLGRIKAEAGVWFFFRSDCPYCHAQVAALKALQSTHGFSVLPISIDHQPLRNGGYPNFVKDTGQAVRLGVQVTPSLYLVNRDGRVLPLASGLQTMDQIEYRIIELGAELGWVTREELEKLAPLQNTILDDVANEIGNNADPDSMIDELIARGGLRLGQGTPVTNGGTDP</sequence>
<dbReference type="Pfam" id="PF13728">
    <property type="entry name" value="TraF"/>
    <property type="match status" value="1"/>
</dbReference>
<evidence type="ECO:0000313" key="3">
    <source>
        <dbReference type="Proteomes" id="UP000241074"/>
    </source>
</evidence>
<keyword evidence="2" id="KW-0614">Plasmid</keyword>